<keyword evidence="3" id="KW-0690">Ribosome biogenesis</keyword>
<feature type="compositionally biased region" description="Acidic residues" evidence="5">
    <location>
        <begin position="21"/>
        <end position="42"/>
    </location>
</feature>
<reference evidence="8" key="1">
    <citation type="journal article" date="2011" name="Genome Res.">
        <title>Phylogeny-wide analysis of social amoeba genomes highlights ancient origins for complex intercellular communication.</title>
        <authorList>
            <person name="Heidel A.J."/>
            <person name="Lawal H.M."/>
            <person name="Felder M."/>
            <person name="Schilde C."/>
            <person name="Helps N.R."/>
            <person name="Tunggal B."/>
            <person name="Rivero F."/>
            <person name="John U."/>
            <person name="Schleicher M."/>
            <person name="Eichinger L."/>
            <person name="Platzer M."/>
            <person name="Noegel A.A."/>
            <person name="Schaap P."/>
            <person name="Gloeckner G."/>
        </authorList>
    </citation>
    <scope>NUCLEOTIDE SEQUENCE [LARGE SCALE GENOMIC DNA]</scope>
    <source>
        <strain evidence="8">SH3</strain>
    </source>
</reference>
<dbReference type="OMA" id="INDTCEM"/>
<dbReference type="PANTHER" id="PTHR13634">
    <property type="entry name" value="RIBOSOME BIOGENESIS PROTEIN BRIX"/>
    <property type="match status" value="1"/>
</dbReference>
<dbReference type="RefSeq" id="XP_004359496.1">
    <property type="nucleotide sequence ID" value="XM_004359439.1"/>
</dbReference>
<evidence type="ECO:0000313" key="7">
    <source>
        <dbReference type="EMBL" id="EGG21646.1"/>
    </source>
</evidence>
<dbReference type="SMART" id="SM00879">
    <property type="entry name" value="Brix"/>
    <property type="match status" value="1"/>
</dbReference>
<protein>
    <submittedName>
        <fullName evidence="7">Brix domain-containing protein</fullName>
    </submittedName>
</protein>
<dbReference type="AlphaFoldDB" id="F4PTC4"/>
<dbReference type="SUPFAM" id="SSF52954">
    <property type="entry name" value="Class II aaRS ABD-related"/>
    <property type="match status" value="1"/>
</dbReference>
<dbReference type="GO" id="GO:0006364">
    <property type="term" value="P:rRNA processing"/>
    <property type="evidence" value="ECO:0007669"/>
    <property type="project" value="InterPro"/>
</dbReference>
<dbReference type="Gene3D" id="3.40.50.10480">
    <property type="entry name" value="Probable brix-domain ribosomal biogenesis protein"/>
    <property type="match status" value="1"/>
</dbReference>
<feature type="compositionally biased region" description="Low complexity" evidence="5">
    <location>
        <begin position="54"/>
        <end position="87"/>
    </location>
</feature>
<feature type="domain" description="Brix" evidence="6">
    <location>
        <begin position="118"/>
        <end position="311"/>
    </location>
</feature>
<evidence type="ECO:0000256" key="4">
    <source>
        <dbReference type="ARBA" id="ARBA00023242"/>
    </source>
</evidence>
<dbReference type="KEGG" id="dfa:DFA_01532"/>
<feature type="region of interest" description="Disordered" evidence="5">
    <location>
        <begin position="1"/>
        <end position="103"/>
    </location>
</feature>
<dbReference type="OrthoDB" id="1638493at2759"/>
<gene>
    <name evidence="7" type="primary">bxdc2</name>
    <name evidence="7" type="ORF">DFA_01532</name>
</gene>
<name>F4PTC4_CACFS</name>
<feature type="compositionally biased region" description="Basic and acidic residues" evidence="5">
    <location>
        <begin position="1"/>
        <end position="14"/>
    </location>
</feature>
<evidence type="ECO:0000256" key="5">
    <source>
        <dbReference type="SAM" id="MobiDB-lite"/>
    </source>
</evidence>
<dbReference type="PANTHER" id="PTHR13634:SF0">
    <property type="entry name" value="RIBOSOME BIOGENESIS PROTEIN BRX1 HOMOLOG"/>
    <property type="match status" value="1"/>
</dbReference>
<accession>F4PTC4</accession>
<evidence type="ECO:0000256" key="3">
    <source>
        <dbReference type="ARBA" id="ARBA00022517"/>
    </source>
</evidence>
<proteinExistence type="inferred from homology"/>
<dbReference type="InterPro" id="IPR007109">
    <property type="entry name" value="Brix"/>
</dbReference>
<evidence type="ECO:0000313" key="8">
    <source>
        <dbReference type="Proteomes" id="UP000007797"/>
    </source>
</evidence>
<evidence type="ECO:0000256" key="2">
    <source>
        <dbReference type="ARBA" id="ARBA00006369"/>
    </source>
</evidence>
<keyword evidence="4" id="KW-0539">Nucleus</keyword>
<organism evidence="7 8">
    <name type="scientific">Cavenderia fasciculata</name>
    <name type="common">Slime mold</name>
    <name type="synonym">Dictyostelium fasciculatum</name>
    <dbReference type="NCBI Taxonomy" id="261658"/>
    <lineage>
        <taxon>Eukaryota</taxon>
        <taxon>Amoebozoa</taxon>
        <taxon>Evosea</taxon>
        <taxon>Eumycetozoa</taxon>
        <taxon>Dictyostelia</taxon>
        <taxon>Acytosteliales</taxon>
        <taxon>Cavenderiaceae</taxon>
        <taxon>Cavenderia</taxon>
    </lineage>
</organism>
<dbReference type="FunFam" id="3.40.50.10480:FF:000009">
    <property type="entry name" value="Ribosome biogenesis protein, putative"/>
    <property type="match status" value="1"/>
</dbReference>
<dbReference type="EMBL" id="GL883010">
    <property type="protein sequence ID" value="EGG21646.1"/>
    <property type="molecule type" value="Genomic_DNA"/>
</dbReference>
<sequence>MVDNKKNNKRKVVEPPKPQVEEEEIEDIEEQEEDIEEEEIEVEQPIKKQKETTTKSNNVKKQQQQTKTTTTTTAVATKNNNNNNNNNVDKKTSKPATKKQLEKEMEKQAIEDPIFKKKRVLILATRGGSSKNRHLMNDLCNLIPHSKREQKVDNRNALSQINDTCEMKGCNYAMLFDNRRDNDLYLWIAKAPLGPTIKFSVSNVHTLDELQMTGNCLKGSRPYLHFDTTFNNTPHLQLTRELLTQVFSTPKGHAKSKPFFDHVFSFFYQDGRVWFRNYQISDHEFKNERLLTEIGPRMILEVNKIFSGGFSGQLLYNNPNFVSPRNQRRDRKLFDAYATHKKNSDRQKGDERKAGAFVDASEIDSLFD</sequence>
<keyword evidence="8" id="KW-1185">Reference proteome</keyword>
<dbReference type="STRING" id="1054147.F4PTC4"/>
<dbReference type="PROSITE" id="PS50833">
    <property type="entry name" value="BRIX"/>
    <property type="match status" value="1"/>
</dbReference>
<dbReference type="Pfam" id="PF04427">
    <property type="entry name" value="Brix"/>
    <property type="match status" value="1"/>
</dbReference>
<comment type="similarity">
    <text evidence="2">Belongs to the BRX1 family.</text>
</comment>
<evidence type="ECO:0000259" key="6">
    <source>
        <dbReference type="PROSITE" id="PS50833"/>
    </source>
</evidence>
<dbReference type="GeneID" id="14874060"/>
<dbReference type="GO" id="GO:0019843">
    <property type="term" value="F:rRNA binding"/>
    <property type="evidence" value="ECO:0007669"/>
    <property type="project" value="InterPro"/>
</dbReference>
<comment type="subcellular location">
    <subcellularLocation>
        <location evidence="1">Nucleus</location>
        <location evidence="1">Nucleolus</location>
    </subcellularLocation>
</comment>
<dbReference type="Proteomes" id="UP000007797">
    <property type="component" value="Unassembled WGS sequence"/>
</dbReference>
<feature type="compositionally biased region" description="Basic and acidic residues" evidence="5">
    <location>
        <begin position="44"/>
        <end position="53"/>
    </location>
</feature>
<dbReference type="GO" id="GO:0000027">
    <property type="term" value="P:ribosomal large subunit assembly"/>
    <property type="evidence" value="ECO:0007669"/>
    <property type="project" value="UniProtKB-ARBA"/>
</dbReference>
<dbReference type="InterPro" id="IPR026532">
    <property type="entry name" value="BRX1"/>
</dbReference>
<dbReference type="GO" id="GO:0005730">
    <property type="term" value="C:nucleolus"/>
    <property type="evidence" value="ECO:0007669"/>
    <property type="project" value="UniProtKB-SubCell"/>
</dbReference>
<evidence type="ECO:0000256" key="1">
    <source>
        <dbReference type="ARBA" id="ARBA00004604"/>
    </source>
</evidence>